<comment type="subcellular location">
    <subcellularLocation>
        <location evidence="1 8">Cell membrane</location>
        <topology evidence="1 8">Multi-pass membrane protein</topology>
    </subcellularLocation>
</comment>
<dbReference type="PROSITE" id="PS50850">
    <property type="entry name" value="MFS"/>
    <property type="match status" value="1"/>
</dbReference>
<comment type="caution">
    <text evidence="8">Lacks conserved residue(s) required for the propagation of feature annotation.</text>
</comment>
<feature type="domain" description="Kazal-like" evidence="10">
    <location>
        <begin position="489"/>
        <end position="541"/>
    </location>
</feature>
<feature type="transmembrane region" description="Helical" evidence="8">
    <location>
        <begin position="610"/>
        <end position="635"/>
    </location>
</feature>
<evidence type="ECO:0000256" key="2">
    <source>
        <dbReference type="ARBA" id="ARBA00009657"/>
    </source>
</evidence>
<dbReference type="SUPFAM" id="SSF100895">
    <property type="entry name" value="Kazal-type serine protease inhibitors"/>
    <property type="match status" value="1"/>
</dbReference>
<dbReference type="CDD" id="cd17336">
    <property type="entry name" value="MFS_SLCO_OATP"/>
    <property type="match status" value="1"/>
</dbReference>
<name>A0AAE0ZDL8_9GAST</name>
<protein>
    <recommendedName>
        <fullName evidence="8">Solute carrier organic anion transporter family member</fullName>
    </recommendedName>
</protein>
<accession>A0AAE0ZDL8</accession>
<evidence type="ECO:0000256" key="1">
    <source>
        <dbReference type="ARBA" id="ARBA00004651"/>
    </source>
</evidence>
<feature type="transmembrane region" description="Helical" evidence="8">
    <location>
        <begin position="380"/>
        <end position="401"/>
    </location>
</feature>
<keyword evidence="8" id="KW-0406">Ion transport</keyword>
<evidence type="ECO:0000259" key="10">
    <source>
        <dbReference type="PROSITE" id="PS51465"/>
    </source>
</evidence>
<proteinExistence type="inferred from homology"/>
<feature type="transmembrane region" description="Helical" evidence="8">
    <location>
        <begin position="117"/>
        <end position="136"/>
    </location>
</feature>
<dbReference type="SUPFAM" id="SSF103473">
    <property type="entry name" value="MFS general substrate transporter"/>
    <property type="match status" value="2"/>
</dbReference>
<dbReference type="Pfam" id="PF07648">
    <property type="entry name" value="Kazal_2"/>
    <property type="match status" value="1"/>
</dbReference>
<feature type="domain" description="Major facilitator superfamily (MFS) profile" evidence="9">
    <location>
        <begin position="79"/>
        <end position="686"/>
    </location>
</feature>
<dbReference type="InterPro" id="IPR004156">
    <property type="entry name" value="OATP"/>
</dbReference>
<evidence type="ECO:0000256" key="7">
    <source>
        <dbReference type="ARBA" id="ARBA00023157"/>
    </source>
</evidence>
<feature type="transmembrane region" description="Helical" evidence="8">
    <location>
        <begin position="421"/>
        <end position="441"/>
    </location>
</feature>
<evidence type="ECO:0000256" key="8">
    <source>
        <dbReference type="RuleBase" id="RU362056"/>
    </source>
</evidence>
<dbReference type="InterPro" id="IPR002350">
    <property type="entry name" value="Kazal_dom"/>
</dbReference>
<evidence type="ECO:0000313" key="11">
    <source>
        <dbReference type="EMBL" id="KAK3767275.1"/>
    </source>
</evidence>
<comment type="similarity">
    <text evidence="2 8">Belongs to the organo anion transporter (TC 2.A.60) family.</text>
</comment>
<evidence type="ECO:0000256" key="4">
    <source>
        <dbReference type="ARBA" id="ARBA00022692"/>
    </source>
</evidence>
<dbReference type="GO" id="GO:0043252">
    <property type="term" value="P:sodium-independent organic anion transport"/>
    <property type="evidence" value="ECO:0007669"/>
    <property type="project" value="TreeGrafter"/>
</dbReference>
<evidence type="ECO:0000256" key="5">
    <source>
        <dbReference type="ARBA" id="ARBA00022989"/>
    </source>
</evidence>
<feature type="transmembrane region" description="Helical" evidence="8">
    <location>
        <begin position="660"/>
        <end position="684"/>
    </location>
</feature>
<dbReference type="InterPro" id="IPR036259">
    <property type="entry name" value="MFS_trans_sf"/>
</dbReference>
<keyword evidence="12" id="KW-1185">Reference proteome</keyword>
<dbReference type="GO" id="GO:0015347">
    <property type="term" value="F:sodium-independent organic anion transmembrane transporter activity"/>
    <property type="evidence" value="ECO:0007669"/>
    <property type="project" value="TreeGrafter"/>
</dbReference>
<dbReference type="Proteomes" id="UP001283361">
    <property type="component" value="Unassembled WGS sequence"/>
</dbReference>
<keyword evidence="6 8" id="KW-0472">Membrane</keyword>
<feature type="transmembrane region" description="Helical" evidence="8">
    <location>
        <begin position="148"/>
        <end position="167"/>
    </location>
</feature>
<dbReference type="EMBL" id="JAWDGP010004164">
    <property type="protein sequence ID" value="KAK3767275.1"/>
    <property type="molecule type" value="Genomic_DNA"/>
</dbReference>
<dbReference type="InterPro" id="IPR036058">
    <property type="entry name" value="Kazal_dom_sf"/>
</dbReference>
<dbReference type="InterPro" id="IPR020846">
    <property type="entry name" value="MFS_dom"/>
</dbReference>
<dbReference type="NCBIfam" id="TIGR00805">
    <property type="entry name" value="oat"/>
    <property type="match status" value="1"/>
</dbReference>
<keyword evidence="3" id="KW-1003">Cell membrane</keyword>
<feature type="transmembrane region" description="Helical" evidence="8">
    <location>
        <begin position="307"/>
        <end position="331"/>
    </location>
</feature>
<keyword evidence="7" id="KW-1015">Disulfide bond</keyword>
<dbReference type="GO" id="GO:0016323">
    <property type="term" value="C:basolateral plasma membrane"/>
    <property type="evidence" value="ECO:0007669"/>
    <property type="project" value="TreeGrafter"/>
</dbReference>
<comment type="caution">
    <text evidence="11">The sequence shown here is derived from an EMBL/GenBank/DDBJ whole genome shotgun (WGS) entry which is preliminary data.</text>
</comment>
<dbReference type="GO" id="GO:0006811">
    <property type="term" value="P:monoatomic ion transport"/>
    <property type="evidence" value="ECO:0007669"/>
    <property type="project" value="UniProtKB-KW"/>
</dbReference>
<sequence length="735" mass="80880">MTKSKIYLGDQDTEKENRTHFLLSKDGGFEDDDSMAVNQSWTTAESDDDYKDDCEDDIVCGIGAFRPPWLQRFKTIGWFTGLYGFAGLLTSALNVYVSSQITTLERYFNFSSTVSGFIMSCNDIGYLLTTLFMSYYSRRVHIPRGLGLSTFVFGLSGIICVLAFAISKDEQATSTVLNSHISSGNRSSGFKSFHQLCVNLTSAFNTTTEEKAVSETEGMSTSTKYLALSIIAVGMAVQGIAKSPRHSFLGTFVDDNVPKTQTTKYLGIMGGFGIFGPAIAFVLGGVFSRIYVTLEDPGISVRDPRWFGAWWLGFLVFGGAAIIAAVPIICFPRHLKGRRQLEGVESRKKGLAKNERSSAFLGYEFKGFLKSCGRLMTNPVYTLLVFGISVNLLGIGGYYSFAAKYLESQFTVPVFKANVTLGSLNMLSAALGSVVGGFVVSRLRLSPRMCIKFVLACTVLTSLVLSCSLMLGCDQPYIHTATDELKDEDLSVKECVAGCDCDTQNFFPVCGADNRNYFSPCHAGCTDVLGSNVFINCSCVVGNTARLRTEEMTEKLASDQTATAGLCIPDCDNFYPYLAIMFVHTLIACLTIMPNFVVYVRAVPEKDKPLALGFMAFLATVLGWLPGPIVFGYIVDTCCEIWNGKGACVLYNLSNFRFRFHITLLGLRSVLFVLLIIIFFIVTFSKTFEFQSHNDEEDISGDNKRLALDRESDMSIKLSSLQSHKKKKELEANGN</sequence>
<feature type="transmembrane region" description="Helical" evidence="8">
    <location>
        <begin position="574"/>
        <end position="598"/>
    </location>
</feature>
<organism evidence="11 12">
    <name type="scientific">Elysia crispata</name>
    <name type="common">lettuce slug</name>
    <dbReference type="NCBI Taxonomy" id="231223"/>
    <lineage>
        <taxon>Eukaryota</taxon>
        <taxon>Metazoa</taxon>
        <taxon>Spiralia</taxon>
        <taxon>Lophotrochozoa</taxon>
        <taxon>Mollusca</taxon>
        <taxon>Gastropoda</taxon>
        <taxon>Heterobranchia</taxon>
        <taxon>Euthyneura</taxon>
        <taxon>Panpulmonata</taxon>
        <taxon>Sacoglossa</taxon>
        <taxon>Placobranchoidea</taxon>
        <taxon>Plakobranchidae</taxon>
        <taxon>Elysia</taxon>
    </lineage>
</organism>
<dbReference type="PANTHER" id="PTHR11388">
    <property type="entry name" value="ORGANIC ANION TRANSPORTER"/>
    <property type="match status" value="1"/>
</dbReference>
<dbReference type="AlphaFoldDB" id="A0AAE0ZDL8"/>
<reference evidence="11" key="1">
    <citation type="journal article" date="2023" name="G3 (Bethesda)">
        <title>A reference genome for the long-term kleptoplast-retaining sea slug Elysia crispata morphotype clarki.</title>
        <authorList>
            <person name="Eastman K.E."/>
            <person name="Pendleton A.L."/>
            <person name="Shaikh M.A."/>
            <person name="Suttiyut T."/>
            <person name="Ogas R."/>
            <person name="Tomko P."/>
            <person name="Gavelis G."/>
            <person name="Widhalm J.R."/>
            <person name="Wisecaver J.H."/>
        </authorList>
    </citation>
    <scope>NUCLEOTIDE SEQUENCE</scope>
    <source>
        <strain evidence="11">ECLA1</strain>
    </source>
</reference>
<feature type="transmembrane region" description="Helical" evidence="8">
    <location>
        <begin position="453"/>
        <end position="472"/>
    </location>
</feature>
<dbReference type="Pfam" id="PF03137">
    <property type="entry name" value="OATP"/>
    <property type="match status" value="1"/>
</dbReference>
<evidence type="ECO:0000259" key="9">
    <source>
        <dbReference type="PROSITE" id="PS50850"/>
    </source>
</evidence>
<gene>
    <name evidence="11" type="ORF">RRG08_065659</name>
</gene>
<dbReference type="Gene3D" id="1.20.1250.20">
    <property type="entry name" value="MFS general substrate transporter like domains"/>
    <property type="match status" value="1"/>
</dbReference>
<keyword evidence="5 8" id="KW-1133">Transmembrane helix</keyword>
<evidence type="ECO:0000256" key="6">
    <source>
        <dbReference type="ARBA" id="ARBA00023136"/>
    </source>
</evidence>
<dbReference type="PROSITE" id="PS51465">
    <property type="entry name" value="KAZAL_2"/>
    <property type="match status" value="1"/>
</dbReference>
<evidence type="ECO:0000313" key="12">
    <source>
        <dbReference type="Proteomes" id="UP001283361"/>
    </source>
</evidence>
<keyword evidence="4 8" id="KW-0812">Transmembrane</keyword>
<keyword evidence="8" id="KW-0813">Transport</keyword>
<feature type="transmembrane region" description="Helical" evidence="8">
    <location>
        <begin position="76"/>
        <end position="97"/>
    </location>
</feature>
<feature type="transmembrane region" description="Helical" evidence="8">
    <location>
        <begin position="265"/>
        <end position="287"/>
    </location>
</feature>
<evidence type="ECO:0000256" key="3">
    <source>
        <dbReference type="ARBA" id="ARBA00022475"/>
    </source>
</evidence>
<dbReference type="PANTHER" id="PTHR11388:SF76">
    <property type="entry name" value="SOLUTE CARRIER ORGANIC ANION TRANSPORTER FAMILY MEMBER"/>
    <property type="match status" value="1"/>
</dbReference>